<evidence type="ECO:0000259" key="9">
    <source>
        <dbReference type="PROSITE" id="PS51755"/>
    </source>
</evidence>
<evidence type="ECO:0000256" key="5">
    <source>
        <dbReference type="ARBA" id="ARBA00023163"/>
    </source>
</evidence>
<evidence type="ECO:0000259" key="8">
    <source>
        <dbReference type="PROSITE" id="PS50110"/>
    </source>
</evidence>
<dbReference type="SMART" id="SM00448">
    <property type="entry name" value="REC"/>
    <property type="match status" value="1"/>
</dbReference>
<protein>
    <submittedName>
        <fullName evidence="10">Two-component system response regulator BaeR</fullName>
    </submittedName>
</protein>
<dbReference type="InterPro" id="IPR036388">
    <property type="entry name" value="WH-like_DNA-bd_sf"/>
</dbReference>
<dbReference type="Pfam" id="PF00486">
    <property type="entry name" value="Trans_reg_C"/>
    <property type="match status" value="1"/>
</dbReference>
<evidence type="ECO:0000256" key="6">
    <source>
        <dbReference type="PROSITE-ProRule" id="PRU00169"/>
    </source>
</evidence>
<evidence type="ECO:0000256" key="1">
    <source>
        <dbReference type="ARBA" id="ARBA00022553"/>
    </source>
</evidence>
<dbReference type="Gene3D" id="6.10.250.690">
    <property type="match status" value="1"/>
</dbReference>
<dbReference type="AlphaFoldDB" id="A0A7X0JVM1"/>
<sequence>MMKEKILIVEDEPKLAQLLNDYLEQELYECHTIADGLDVVDWVKAEQPNLILLDLMLPGKDGMSICREIRQFSSLPIIMTTAKVEEIDRLLGLELGADDYICKPYSPREVVARVKAVMRRYKSSPEDEAQQGDVLIDESSYQVSVFGQTLELTPVEFRLFHYLYRHAGQVFSRDQLMDKLYNDGRVVTDRTVDSHIKNLRRKLAAVTEQELIHSVYGVGYRFENI</sequence>
<dbReference type="GO" id="GO:0005829">
    <property type="term" value="C:cytosol"/>
    <property type="evidence" value="ECO:0007669"/>
    <property type="project" value="TreeGrafter"/>
</dbReference>
<accession>A0A7X0JVM1</accession>
<dbReference type="InterPro" id="IPR011006">
    <property type="entry name" value="CheY-like_superfamily"/>
</dbReference>
<evidence type="ECO:0000256" key="4">
    <source>
        <dbReference type="ARBA" id="ARBA00023125"/>
    </source>
</evidence>
<dbReference type="GO" id="GO:0006355">
    <property type="term" value="P:regulation of DNA-templated transcription"/>
    <property type="evidence" value="ECO:0007669"/>
    <property type="project" value="InterPro"/>
</dbReference>
<evidence type="ECO:0000313" key="10">
    <source>
        <dbReference type="EMBL" id="MBB6522629.1"/>
    </source>
</evidence>
<dbReference type="Gene3D" id="1.10.10.10">
    <property type="entry name" value="Winged helix-like DNA-binding domain superfamily/Winged helix DNA-binding domain"/>
    <property type="match status" value="1"/>
</dbReference>
<keyword evidence="2" id="KW-0902">Two-component regulatory system</keyword>
<dbReference type="CDD" id="cd00383">
    <property type="entry name" value="trans_reg_C"/>
    <property type="match status" value="1"/>
</dbReference>
<feature type="modified residue" description="4-aspartylphosphate" evidence="6">
    <location>
        <position position="54"/>
    </location>
</feature>
<feature type="DNA-binding region" description="OmpR/PhoB-type" evidence="7">
    <location>
        <begin position="126"/>
        <end position="224"/>
    </location>
</feature>
<keyword evidence="11" id="KW-1185">Reference proteome</keyword>
<feature type="domain" description="OmpR/PhoB-type" evidence="9">
    <location>
        <begin position="126"/>
        <end position="224"/>
    </location>
</feature>
<evidence type="ECO:0000256" key="2">
    <source>
        <dbReference type="ARBA" id="ARBA00023012"/>
    </source>
</evidence>
<dbReference type="PROSITE" id="PS50110">
    <property type="entry name" value="RESPONSE_REGULATORY"/>
    <property type="match status" value="1"/>
</dbReference>
<comment type="caution">
    <text evidence="10">The sequence shown here is derived from an EMBL/GenBank/DDBJ whole genome shotgun (WGS) entry which is preliminary data.</text>
</comment>
<dbReference type="InterPro" id="IPR001789">
    <property type="entry name" value="Sig_transdc_resp-reg_receiver"/>
</dbReference>
<dbReference type="EMBL" id="JACHHT010000002">
    <property type="protein sequence ID" value="MBB6522629.1"/>
    <property type="molecule type" value="Genomic_DNA"/>
</dbReference>
<dbReference type="GO" id="GO:0000156">
    <property type="term" value="F:phosphorelay response regulator activity"/>
    <property type="evidence" value="ECO:0007669"/>
    <property type="project" value="TreeGrafter"/>
</dbReference>
<dbReference type="InParanoid" id="A0A7X0JVM1"/>
<dbReference type="PROSITE" id="PS51755">
    <property type="entry name" value="OMPR_PHOB"/>
    <property type="match status" value="1"/>
</dbReference>
<dbReference type="GO" id="GO:0032993">
    <property type="term" value="C:protein-DNA complex"/>
    <property type="evidence" value="ECO:0007669"/>
    <property type="project" value="TreeGrafter"/>
</dbReference>
<dbReference type="SMART" id="SM00862">
    <property type="entry name" value="Trans_reg_C"/>
    <property type="match status" value="1"/>
</dbReference>
<dbReference type="PANTHER" id="PTHR48111">
    <property type="entry name" value="REGULATOR OF RPOS"/>
    <property type="match status" value="1"/>
</dbReference>
<proteinExistence type="predicted"/>
<evidence type="ECO:0000313" key="11">
    <source>
        <dbReference type="Proteomes" id="UP000528457"/>
    </source>
</evidence>
<keyword evidence="5" id="KW-0804">Transcription</keyword>
<dbReference type="Gene3D" id="3.40.50.2300">
    <property type="match status" value="1"/>
</dbReference>
<dbReference type="PANTHER" id="PTHR48111:SF59">
    <property type="entry name" value="TRANSCRIPTIONAL REGULATORY PROTEIN BAER"/>
    <property type="match status" value="1"/>
</dbReference>
<organism evidence="10 11">
    <name type="scientific">Pseudoteredinibacter isoporae</name>
    <dbReference type="NCBI Taxonomy" id="570281"/>
    <lineage>
        <taxon>Bacteria</taxon>
        <taxon>Pseudomonadati</taxon>
        <taxon>Pseudomonadota</taxon>
        <taxon>Gammaproteobacteria</taxon>
        <taxon>Cellvibrionales</taxon>
        <taxon>Cellvibrionaceae</taxon>
        <taxon>Pseudoteredinibacter</taxon>
    </lineage>
</organism>
<dbReference type="CDD" id="cd19938">
    <property type="entry name" value="REC_OmpR_BaeR-like"/>
    <property type="match status" value="1"/>
</dbReference>
<dbReference type="Pfam" id="PF00072">
    <property type="entry name" value="Response_reg"/>
    <property type="match status" value="1"/>
</dbReference>
<dbReference type="FunFam" id="3.40.50.2300:FF:000001">
    <property type="entry name" value="DNA-binding response regulator PhoB"/>
    <property type="match status" value="1"/>
</dbReference>
<keyword evidence="4 7" id="KW-0238">DNA-binding</keyword>
<name>A0A7X0JVM1_9GAMM</name>
<evidence type="ECO:0000256" key="3">
    <source>
        <dbReference type="ARBA" id="ARBA00023015"/>
    </source>
</evidence>
<dbReference type="InterPro" id="IPR039420">
    <property type="entry name" value="WalR-like"/>
</dbReference>
<dbReference type="SUPFAM" id="SSF52172">
    <property type="entry name" value="CheY-like"/>
    <property type="match status" value="1"/>
</dbReference>
<keyword evidence="1 6" id="KW-0597">Phosphoprotein</keyword>
<dbReference type="FunCoup" id="A0A7X0JVM1">
    <property type="interactions" value="205"/>
</dbReference>
<evidence type="ECO:0000256" key="7">
    <source>
        <dbReference type="PROSITE-ProRule" id="PRU01091"/>
    </source>
</evidence>
<dbReference type="InterPro" id="IPR001867">
    <property type="entry name" value="OmpR/PhoB-type_DNA-bd"/>
</dbReference>
<keyword evidence="3" id="KW-0805">Transcription regulation</keyword>
<gene>
    <name evidence="10" type="ORF">HNR48_002914</name>
</gene>
<reference evidence="10 11" key="1">
    <citation type="submission" date="2020-08" db="EMBL/GenBank/DDBJ databases">
        <title>Genomic Encyclopedia of Type Strains, Phase IV (KMG-IV): sequencing the most valuable type-strain genomes for metagenomic binning, comparative biology and taxonomic classification.</title>
        <authorList>
            <person name="Goeker M."/>
        </authorList>
    </citation>
    <scope>NUCLEOTIDE SEQUENCE [LARGE SCALE GENOMIC DNA]</scope>
    <source>
        <strain evidence="10 11">DSM 22368</strain>
    </source>
</reference>
<dbReference type="GO" id="GO:0000976">
    <property type="term" value="F:transcription cis-regulatory region binding"/>
    <property type="evidence" value="ECO:0007669"/>
    <property type="project" value="TreeGrafter"/>
</dbReference>
<dbReference type="Proteomes" id="UP000528457">
    <property type="component" value="Unassembled WGS sequence"/>
</dbReference>
<feature type="domain" description="Response regulatory" evidence="8">
    <location>
        <begin position="5"/>
        <end position="118"/>
    </location>
</feature>